<dbReference type="OrthoDB" id="9866975at2"/>
<accession>A0A1M5DAY8</accession>
<evidence type="ECO:0000313" key="1">
    <source>
        <dbReference type="EMBL" id="SHF64178.1"/>
    </source>
</evidence>
<reference evidence="1 2" key="1">
    <citation type="submission" date="2016-11" db="EMBL/GenBank/DDBJ databases">
        <authorList>
            <person name="Jaros S."/>
            <person name="Januszkiewicz K."/>
            <person name="Wedrychowicz H."/>
        </authorList>
    </citation>
    <scope>NUCLEOTIDE SEQUENCE [LARGE SCALE GENOMIC DNA]</scope>
    <source>
        <strain evidence="1 2">DSM 17459</strain>
    </source>
</reference>
<dbReference type="RefSeq" id="WP_072854957.1">
    <property type="nucleotide sequence ID" value="NZ_FQVI01000064.1"/>
</dbReference>
<sequence length="82" mass="9629">MDDNKTLRTSHTSKQFVITIARNGVCKYIDRSFSKNMNCTVCLNRAKRFQSEKQAWDYAKYLGIENRCDVLSVTVEMRLEEE</sequence>
<protein>
    <submittedName>
        <fullName evidence="1">Uncharacterized protein</fullName>
    </submittedName>
</protein>
<dbReference type="Proteomes" id="UP000184245">
    <property type="component" value="Unassembled WGS sequence"/>
</dbReference>
<name>A0A1M5DAY8_9CLOT</name>
<gene>
    <name evidence="1" type="ORF">SAMN02745158_04484</name>
</gene>
<dbReference type="STRING" id="1122155.SAMN02745158_04484"/>
<evidence type="ECO:0000313" key="2">
    <source>
        <dbReference type="Proteomes" id="UP000184245"/>
    </source>
</evidence>
<dbReference type="AlphaFoldDB" id="A0A1M5DAY8"/>
<dbReference type="EMBL" id="FQVI01000064">
    <property type="protein sequence ID" value="SHF64178.1"/>
    <property type="molecule type" value="Genomic_DNA"/>
</dbReference>
<proteinExistence type="predicted"/>
<keyword evidence="2" id="KW-1185">Reference proteome</keyword>
<organism evidence="1 2">
    <name type="scientific">Lactonifactor longoviformis DSM 17459</name>
    <dbReference type="NCBI Taxonomy" id="1122155"/>
    <lineage>
        <taxon>Bacteria</taxon>
        <taxon>Bacillati</taxon>
        <taxon>Bacillota</taxon>
        <taxon>Clostridia</taxon>
        <taxon>Eubacteriales</taxon>
        <taxon>Clostridiaceae</taxon>
        <taxon>Lactonifactor</taxon>
    </lineage>
</organism>